<dbReference type="AlphaFoldDB" id="A0A955IAS0"/>
<dbReference type="Proteomes" id="UP000775877">
    <property type="component" value="Unassembled WGS sequence"/>
</dbReference>
<organism evidence="1 2">
    <name type="scientific">Candidatus Dojkabacteria bacterium</name>
    <dbReference type="NCBI Taxonomy" id="2099670"/>
    <lineage>
        <taxon>Bacteria</taxon>
        <taxon>Candidatus Dojkabacteria</taxon>
    </lineage>
</organism>
<accession>A0A955IAS0</accession>
<dbReference type="EMBL" id="JAGQLJ010000041">
    <property type="protein sequence ID" value="MCA9381009.1"/>
    <property type="molecule type" value="Genomic_DNA"/>
</dbReference>
<protein>
    <submittedName>
        <fullName evidence="1">Uncharacterized protein</fullName>
    </submittedName>
</protein>
<gene>
    <name evidence="1" type="ORF">KC678_01985</name>
</gene>
<proteinExistence type="predicted"/>
<reference evidence="1" key="1">
    <citation type="submission" date="2020-04" db="EMBL/GenBank/DDBJ databases">
        <authorList>
            <person name="Zhang T."/>
        </authorList>
    </citation>
    <scope>NUCLEOTIDE SEQUENCE</scope>
    <source>
        <strain evidence="1">HKST-UBA13</strain>
    </source>
</reference>
<evidence type="ECO:0000313" key="2">
    <source>
        <dbReference type="Proteomes" id="UP000775877"/>
    </source>
</evidence>
<sequence>MLDSYYDSTVHYSCVSTNATGMEIQCARADRDSFGDEEVSEHKLIINDYSELYTSLMSLRNDGFKISTESGHCRIHCLTQECAFRMNNDRYIIAGLRLSGNEQNNMCIDFASKIPANMPLGKEVKKDLLKSVQYVIKKVWSDENISGVISLDGNFGPMKVGVIQEL</sequence>
<evidence type="ECO:0000313" key="1">
    <source>
        <dbReference type="EMBL" id="MCA9381009.1"/>
    </source>
</evidence>
<reference evidence="1" key="2">
    <citation type="journal article" date="2021" name="Microbiome">
        <title>Successional dynamics and alternative stable states in a saline activated sludge microbial community over 9 years.</title>
        <authorList>
            <person name="Wang Y."/>
            <person name="Ye J."/>
            <person name="Ju F."/>
            <person name="Liu L."/>
            <person name="Boyd J.A."/>
            <person name="Deng Y."/>
            <person name="Parks D.H."/>
            <person name="Jiang X."/>
            <person name="Yin X."/>
            <person name="Woodcroft B.J."/>
            <person name="Tyson G.W."/>
            <person name="Hugenholtz P."/>
            <person name="Polz M.F."/>
            <person name="Zhang T."/>
        </authorList>
    </citation>
    <scope>NUCLEOTIDE SEQUENCE</scope>
    <source>
        <strain evidence="1">HKST-UBA13</strain>
    </source>
</reference>
<comment type="caution">
    <text evidence="1">The sequence shown here is derived from an EMBL/GenBank/DDBJ whole genome shotgun (WGS) entry which is preliminary data.</text>
</comment>
<name>A0A955IAS0_9BACT</name>